<keyword evidence="1" id="KW-0812">Transmembrane</keyword>
<dbReference type="EMBL" id="JYDR01000013">
    <property type="protein sequence ID" value="KRY76185.1"/>
    <property type="molecule type" value="Genomic_DNA"/>
</dbReference>
<gene>
    <name evidence="2" type="ORF">T4A_10175</name>
</gene>
<accession>A0A0V1EQZ7</accession>
<evidence type="ECO:0000256" key="1">
    <source>
        <dbReference type="SAM" id="Phobius"/>
    </source>
</evidence>
<sequence length="124" mass="13331">MCRGHKMSSCEDTIAQLPCATAKERTFSRESTMFTLTGICENLLCISKVKNTAGLLTLLKILSGGGHGGRPFVVYTSVAMQGLLLGLIMSCLSISCSAIFSDNIFNKKASGAVWRLLKRVLAEP</sequence>
<reference evidence="2 3" key="1">
    <citation type="submission" date="2015-01" db="EMBL/GenBank/DDBJ databases">
        <title>Evolution of Trichinella species and genotypes.</title>
        <authorList>
            <person name="Korhonen P.K."/>
            <person name="Edoardo P."/>
            <person name="Giuseppe L.R."/>
            <person name="Gasser R.B."/>
        </authorList>
    </citation>
    <scope>NUCLEOTIDE SEQUENCE [LARGE SCALE GENOMIC DNA]</scope>
    <source>
        <strain evidence="2">ISS13</strain>
    </source>
</reference>
<proteinExistence type="predicted"/>
<comment type="caution">
    <text evidence="2">The sequence shown here is derived from an EMBL/GenBank/DDBJ whole genome shotgun (WGS) entry which is preliminary data.</text>
</comment>
<keyword evidence="1" id="KW-1133">Transmembrane helix</keyword>
<evidence type="ECO:0000313" key="2">
    <source>
        <dbReference type="EMBL" id="KRY76185.1"/>
    </source>
</evidence>
<feature type="transmembrane region" description="Helical" evidence="1">
    <location>
        <begin position="72"/>
        <end position="100"/>
    </location>
</feature>
<keyword evidence="1" id="KW-0472">Membrane</keyword>
<dbReference type="Proteomes" id="UP000054632">
    <property type="component" value="Unassembled WGS sequence"/>
</dbReference>
<protein>
    <submittedName>
        <fullName evidence="2">Uncharacterized protein</fullName>
    </submittedName>
</protein>
<evidence type="ECO:0000313" key="3">
    <source>
        <dbReference type="Proteomes" id="UP000054632"/>
    </source>
</evidence>
<organism evidence="2 3">
    <name type="scientific">Trichinella pseudospiralis</name>
    <name type="common">Parasitic roundworm</name>
    <dbReference type="NCBI Taxonomy" id="6337"/>
    <lineage>
        <taxon>Eukaryota</taxon>
        <taxon>Metazoa</taxon>
        <taxon>Ecdysozoa</taxon>
        <taxon>Nematoda</taxon>
        <taxon>Enoplea</taxon>
        <taxon>Dorylaimia</taxon>
        <taxon>Trichinellida</taxon>
        <taxon>Trichinellidae</taxon>
        <taxon>Trichinella</taxon>
    </lineage>
</organism>
<dbReference type="AlphaFoldDB" id="A0A0V1EQZ7"/>
<name>A0A0V1EQZ7_TRIPS</name>